<evidence type="ECO:0000313" key="3">
    <source>
        <dbReference type="Proteomes" id="UP000006038"/>
    </source>
</evidence>
<reference evidence="2" key="1">
    <citation type="submission" date="2013-04" db="UniProtKB">
        <authorList>
            <consortium name="EnsemblPlants"/>
        </authorList>
    </citation>
    <scope>IDENTIFICATION</scope>
</reference>
<organism evidence="2">
    <name type="scientific">Oryza brachyantha</name>
    <name type="common">malo sina</name>
    <dbReference type="NCBI Taxonomy" id="4533"/>
    <lineage>
        <taxon>Eukaryota</taxon>
        <taxon>Viridiplantae</taxon>
        <taxon>Streptophyta</taxon>
        <taxon>Embryophyta</taxon>
        <taxon>Tracheophyta</taxon>
        <taxon>Spermatophyta</taxon>
        <taxon>Magnoliopsida</taxon>
        <taxon>Liliopsida</taxon>
        <taxon>Poales</taxon>
        <taxon>Poaceae</taxon>
        <taxon>BOP clade</taxon>
        <taxon>Oryzoideae</taxon>
        <taxon>Oryzeae</taxon>
        <taxon>Oryzinae</taxon>
        <taxon>Oryza</taxon>
    </lineage>
</organism>
<sequence length="270" mass="29225">MKRTRNLSPSLAQHRSTHAQKLRESSEMAEAVAAVPAEVRDAIATAQEAAAALVTVGFQLEVAGWSTVRVGRATLYKAAELVREDIHDTKIVVAHAFAVVPTLNGRDPAATLAASAKLVASVFSEAPVLPGAIAAAMDLAASVSAIAPPVTGTLWDVLVIFKAVSEDHHRARTLFVDCVPYIGIGEDYEAWEEFSYRRRHALTCAVVAEMRLNGAIGDAQHSVRIHRFCQNEAPRRGRRMREAWKLKGILRSAIAAEEEIVHQVIDDAAP</sequence>
<feature type="region of interest" description="Disordered" evidence="1">
    <location>
        <begin position="1"/>
        <end position="23"/>
    </location>
</feature>
<feature type="compositionally biased region" description="Polar residues" evidence="1">
    <location>
        <begin position="1"/>
        <end position="14"/>
    </location>
</feature>
<evidence type="ECO:0000313" key="2">
    <source>
        <dbReference type="EnsemblPlants" id="OB02G21260.1"/>
    </source>
</evidence>
<evidence type="ECO:0000256" key="1">
    <source>
        <dbReference type="SAM" id="MobiDB-lite"/>
    </source>
</evidence>
<accession>J3LBV9</accession>
<proteinExistence type="predicted"/>
<dbReference type="AlphaFoldDB" id="J3LBV9"/>
<name>J3LBV9_ORYBR</name>
<dbReference type="Gramene" id="OB02G21260.1">
    <property type="protein sequence ID" value="OB02G21260.1"/>
    <property type="gene ID" value="OB02G21260"/>
</dbReference>
<dbReference type="EnsemblPlants" id="OB02G21260.1">
    <property type="protein sequence ID" value="OB02G21260.1"/>
    <property type="gene ID" value="OB02G21260"/>
</dbReference>
<protein>
    <submittedName>
        <fullName evidence="2">Uncharacterized protein</fullName>
    </submittedName>
</protein>
<dbReference type="HOGENOM" id="CLU_091155_0_0_1"/>
<dbReference type="Proteomes" id="UP000006038">
    <property type="component" value="Unassembled WGS sequence"/>
</dbReference>
<keyword evidence="3" id="KW-1185">Reference proteome</keyword>